<keyword evidence="7 10" id="KW-0274">FAD</keyword>
<evidence type="ECO:0000256" key="10">
    <source>
        <dbReference type="HAMAP-Rule" id="MF_01102"/>
    </source>
</evidence>
<dbReference type="GO" id="GO:0002098">
    <property type="term" value="P:tRNA wobble uridine modification"/>
    <property type="evidence" value="ECO:0007669"/>
    <property type="project" value="TreeGrafter"/>
</dbReference>
<comment type="cofactor">
    <cofactor evidence="10">
        <name>FAD</name>
        <dbReference type="ChEBI" id="CHEBI:57692"/>
    </cofactor>
</comment>
<gene>
    <name evidence="10" type="primary">mnmC</name>
    <name evidence="12" type="ORF">AWJ07_08545</name>
</gene>
<organism evidence="12">
    <name type="scientific">Shewanella frigidimarina</name>
    <dbReference type="NCBI Taxonomy" id="56812"/>
    <lineage>
        <taxon>Bacteria</taxon>
        <taxon>Pseudomonadati</taxon>
        <taxon>Pseudomonadota</taxon>
        <taxon>Gammaproteobacteria</taxon>
        <taxon>Alteromonadales</taxon>
        <taxon>Shewanellaceae</taxon>
        <taxon>Shewanella</taxon>
    </lineage>
</organism>
<dbReference type="InterPro" id="IPR023032">
    <property type="entry name" value="tRNA_MAMT_biosynth_bifunc_MnmC"/>
</dbReference>
<dbReference type="RefSeq" id="WP_059747400.1">
    <property type="nucleotide sequence ID" value="NZ_LRDC01000051.1"/>
</dbReference>
<dbReference type="NCBIfam" id="TIGR03197">
    <property type="entry name" value="MnmC_Cterm"/>
    <property type="match status" value="1"/>
</dbReference>
<evidence type="ECO:0000256" key="7">
    <source>
        <dbReference type="ARBA" id="ARBA00022827"/>
    </source>
</evidence>
<comment type="function">
    <text evidence="10">Catalyzes the last two steps in the biosynthesis of 5-methylaminomethyl-2-thiouridine (mnm(5)s(2)U) at the wobble position (U34) in tRNA. Catalyzes the FAD-dependent demodification of cmnm(5)s(2)U34 to nm(5)s(2)U34, followed by the transfer of a methyl group from S-adenosyl-L-methionine to nm(5)s(2)U34, to form mnm(5)s(2)U34.</text>
</comment>
<keyword evidence="1 10" id="KW-0963">Cytoplasm</keyword>
<dbReference type="InterPro" id="IPR006076">
    <property type="entry name" value="FAD-dep_OxRdtase"/>
</dbReference>
<accession>A0A106BXG4</accession>
<keyword evidence="9 10" id="KW-0511">Multifunctional enzyme</keyword>
<feature type="region of interest" description="FAD-dependent cmnm(5)s(2)U34 oxidoreductase" evidence="10">
    <location>
        <begin position="287"/>
        <end position="697"/>
    </location>
</feature>
<keyword evidence="4 10" id="KW-0808">Transferase</keyword>
<dbReference type="SUPFAM" id="SSF51905">
    <property type="entry name" value="FAD/NAD(P)-binding domain"/>
    <property type="match status" value="1"/>
</dbReference>
<keyword evidence="3 10" id="KW-0285">Flavoprotein</keyword>
<reference evidence="12 13" key="1">
    <citation type="submission" date="2016-01" db="EMBL/GenBank/DDBJ databases">
        <title>Draft genome of the antarctic isolate Shewanella frigidimarina Ag06-30.</title>
        <authorList>
            <person name="Parmeciano Di Noto G."/>
            <person name="Vazquez S."/>
            <person name="Mac Cormack W."/>
            <person name="Iriarte A."/>
            <person name="Quiroga C."/>
        </authorList>
    </citation>
    <scope>NUCLEOTIDE SEQUENCE [LARGE SCALE GENOMIC DNA]</scope>
    <source>
        <strain evidence="12 13">Ag06-30</strain>
    </source>
</reference>
<evidence type="ECO:0000256" key="5">
    <source>
        <dbReference type="ARBA" id="ARBA00022691"/>
    </source>
</evidence>
<dbReference type="PANTHER" id="PTHR13847">
    <property type="entry name" value="SARCOSINE DEHYDROGENASE-RELATED"/>
    <property type="match status" value="1"/>
</dbReference>
<dbReference type="InterPro" id="IPR029063">
    <property type="entry name" value="SAM-dependent_MTases_sf"/>
</dbReference>
<dbReference type="PANTHER" id="PTHR13847:SF283">
    <property type="entry name" value="TRNA 5-METHYLAMINOMETHYL-2-THIOURIDINE BIOSYNTHESIS BIFUNCTIONAL PROTEIN MNMC"/>
    <property type="match status" value="1"/>
</dbReference>
<comment type="subcellular location">
    <subcellularLocation>
        <location evidence="10">Cytoplasm</location>
    </subcellularLocation>
</comment>
<name>A0A106BXG4_SHEFR</name>
<comment type="similarity">
    <text evidence="10">In the N-terminal section; belongs to the methyltransferase superfamily. tRNA (mnm(5)s(2)U34)-methyltransferase family.</text>
</comment>
<dbReference type="Gene3D" id="3.40.50.150">
    <property type="entry name" value="Vaccinia Virus protein VP39"/>
    <property type="match status" value="1"/>
</dbReference>
<dbReference type="AlphaFoldDB" id="A0A106BXG4"/>
<sequence length="697" mass="77145">MNKTPLLSVSPNLHELHICELLGNNVNQNSRYSHIVKQYIAEVLQSSDDKIAATNTQPHLLTLGQLGFGDGHEIILLLAALQEANLQNPLIQQQTRIHISVFEQGPVNRKQLQHTWQQQGLLDSDHHLFDFTQALLNGEIAAIEGCQRLGLLQNQLIIDLYQGSPLAQAKTIATPNKQRITHWFALPHTNQEAHSDQYFHQRSVWEYGRLSVDNATFLTASTNDENIAPTIKKQLAFCGFSSSTSFKSTDDIAIAERNALRQQLQQQFAYNPLPPLHSNNNSPIAIIGGGIASASLALSLAERGKDVIIYCKDDTLGQGASGNKQGAIYPLLTPENGSLSQFFQQAFLYSRRRIQALVDNGYDIGHEWCGVLHTGFDQRSQTRLDKIIDGQAWPTEIAFAVSPHKATQLANVDIDKPGFYYPLGGWACPFEFAQASIAKAQTLTKVRIVYNSDISSLESHSSGWQLFSAEDNPPIATHEQVVIASGAQLTQYKQTKNLSITGFRGQVSHVPPQGELAQLNTVICANGYLTPQHNQLHCVGASYVKDPQHLDFCPIEQHENSLKMQQSFPNSNWPNDIDVSNNDARVGVRMVSRDHFPVMGCAPDVEALFTRYAVQQQSKDKPSLWQHYWQTTPAPIYDGLYVLGGLGSRGLSSGPLVAECLAANLCGELSPLSLELQALLSPNRMWMRKLLKGKALI</sequence>
<evidence type="ECO:0000259" key="11">
    <source>
        <dbReference type="Pfam" id="PF01266"/>
    </source>
</evidence>
<dbReference type="GO" id="GO:0004808">
    <property type="term" value="F:tRNA (5-methylaminomethyl-2-thiouridylate)(34)-methyltransferase activity"/>
    <property type="evidence" value="ECO:0007669"/>
    <property type="project" value="UniProtKB-EC"/>
</dbReference>
<evidence type="ECO:0000256" key="1">
    <source>
        <dbReference type="ARBA" id="ARBA00022490"/>
    </source>
</evidence>
<keyword evidence="8 10" id="KW-0560">Oxidoreductase</keyword>
<feature type="domain" description="FAD dependent oxidoreductase" evidence="11">
    <location>
        <begin position="284"/>
        <end position="663"/>
    </location>
</feature>
<feature type="region of interest" description="tRNA (mnm(5)s(2)U34)-methyltransferase" evidence="10">
    <location>
        <begin position="1"/>
        <end position="258"/>
    </location>
</feature>
<keyword evidence="2 10" id="KW-0489">Methyltransferase</keyword>
<dbReference type="GO" id="GO:0005737">
    <property type="term" value="C:cytoplasm"/>
    <property type="evidence" value="ECO:0007669"/>
    <property type="project" value="UniProtKB-SubCell"/>
</dbReference>
<dbReference type="HAMAP" id="MF_01102">
    <property type="entry name" value="MnmC"/>
    <property type="match status" value="1"/>
</dbReference>
<comment type="similarity">
    <text evidence="10">In the C-terminal section; belongs to the DAO family.</text>
</comment>
<dbReference type="InterPro" id="IPR036188">
    <property type="entry name" value="FAD/NAD-bd_sf"/>
</dbReference>
<evidence type="ECO:0000256" key="9">
    <source>
        <dbReference type="ARBA" id="ARBA00023268"/>
    </source>
</evidence>
<keyword evidence="5 10" id="KW-0949">S-adenosyl-L-methionine</keyword>
<dbReference type="Gene3D" id="3.30.9.10">
    <property type="entry name" value="D-Amino Acid Oxidase, subunit A, domain 2"/>
    <property type="match status" value="1"/>
</dbReference>
<dbReference type="EC" id="2.1.1.61" evidence="10"/>
<keyword evidence="6 10" id="KW-0819">tRNA processing</keyword>
<dbReference type="GO" id="GO:0032259">
    <property type="term" value="P:methylation"/>
    <property type="evidence" value="ECO:0007669"/>
    <property type="project" value="UniProtKB-KW"/>
</dbReference>
<proteinExistence type="inferred from homology"/>
<dbReference type="GO" id="GO:0016645">
    <property type="term" value="F:oxidoreductase activity, acting on the CH-NH group of donors"/>
    <property type="evidence" value="ECO:0007669"/>
    <property type="project" value="InterPro"/>
</dbReference>
<comment type="caution">
    <text evidence="12">The sequence shown here is derived from an EMBL/GenBank/DDBJ whole genome shotgun (WGS) entry which is preliminary data.</text>
</comment>
<dbReference type="InterPro" id="IPR017610">
    <property type="entry name" value="tRNA_S-uridine_synth_MnmC_C"/>
</dbReference>
<evidence type="ECO:0000256" key="3">
    <source>
        <dbReference type="ARBA" id="ARBA00022630"/>
    </source>
</evidence>
<evidence type="ECO:0000313" key="13">
    <source>
        <dbReference type="Proteomes" id="UP000055702"/>
    </source>
</evidence>
<dbReference type="EC" id="1.5.-.-" evidence="10"/>
<dbReference type="Gene3D" id="3.50.50.60">
    <property type="entry name" value="FAD/NAD(P)-binding domain"/>
    <property type="match status" value="1"/>
</dbReference>
<protein>
    <recommendedName>
        <fullName evidence="10">tRNA 5-methylaminomethyl-2-thiouridine biosynthesis bifunctional protein MnmC</fullName>
        <shortName evidence="10">tRNA mnm(5)s(2)U biosynthesis bifunctional protein</shortName>
    </recommendedName>
    <domain>
        <recommendedName>
            <fullName evidence="10">tRNA (mnm(5)s(2)U34)-methyltransferase</fullName>
            <ecNumber evidence="10">2.1.1.61</ecNumber>
        </recommendedName>
    </domain>
    <domain>
        <recommendedName>
            <fullName evidence="10">FAD-dependent cmnm(5)s(2)U34 oxidoreductase</fullName>
            <ecNumber evidence="10">1.5.-.-</ecNumber>
        </recommendedName>
    </domain>
</protein>
<evidence type="ECO:0000313" key="12">
    <source>
        <dbReference type="EMBL" id="KVX00404.1"/>
    </source>
</evidence>
<dbReference type="Pfam" id="PF01266">
    <property type="entry name" value="DAO"/>
    <property type="match status" value="1"/>
</dbReference>
<dbReference type="EMBL" id="LRDC01000051">
    <property type="protein sequence ID" value="KVX00404.1"/>
    <property type="molecule type" value="Genomic_DNA"/>
</dbReference>
<evidence type="ECO:0000256" key="2">
    <source>
        <dbReference type="ARBA" id="ARBA00022603"/>
    </source>
</evidence>
<dbReference type="GO" id="GO:0050660">
    <property type="term" value="F:flavin adenine dinucleotide binding"/>
    <property type="evidence" value="ECO:0007669"/>
    <property type="project" value="UniProtKB-UniRule"/>
</dbReference>
<evidence type="ECO:0000256" key="4">
    <source>
        <dbReference type="ARBA" id="ARBA00022679"/>
    </source>
</evidence>
<evidence type="ECO:0000256" key="6">
    <source>
        <dbReference type="ARBA" id="ARBA00022694"/>
    </source>
</evidence>
<comment type="catalytic activity">
    <reaction evidence="10">
        <text>5-aminomethyl-2-thiouridine(34) in tRNA + S-adenosyl-L-methionine = 5-methylaminomethyl-2-thiouridine(34) in tRNA + S-adenosyl-L-homocysteine + H(+)</text>
        <dbReference type="Rhea" id="RHEA:19569"/>
        <dbReference type="Rhea" id="RHEA-COMP:10195"/>
        <dbReference type="Rhea" id="RHEA-COMP:10197"/>
        <dbReference type="ChEBI" id="CHEBI:15378"/>
        <dbReference type="ChEBI" id="CHEBI:57856"/>
        <dbReference type="ChEBI" id="CHEBI:59789"/>
        <dbReference type="ChEBI" id="CHEBI:74454"/>
        <dbReference type="ChEBI" id="CHEBI:74455"/>
        <dbReference type="EC" id="2.1.1.61"/>
    </reaction>
</comment>
<dbReference type="Proteomes" id="UP000055702">
    <property type="component" value="Unassembled WGS sequence"/>
</dbReference>
<evidence type="ECO:0000256" key="8">
    <source>
        <dbReference type="ARBA" id="ARBA00023002"/>
    </source>
</evidence>